<dbReference type="GO" id="GO:0005737">
    <property type="term" value="C:cytoplasm"/>
    <property type="evidence" value="ECO:0007669"/>
    <property type="project" value="UniProtKB-SubCell"/>
</dbReference>
<dbReference type="AlphaFoldDB" id="A0A2C6C103"/>
<dbReference type="CDD" id="cd01428">
    <property type="entry name" value="ADK"/>
    <property type="match status" value="1"/>
</dbReference>
<evidence type="ECO:0000256" key="2">
    <source>
        <dbReference type="ARBA" id="ARBA00022727"/>
    </source>
</evidence>
<dbReference type="EMBL" id="PDDX01000001">
    <property type="protein sequence ID" value="PHI30030.1"/>
    <property type="molecule type" value="Genomic_DNA"/>
</dbReference>
<dbReference type="Pfam" id="PF05191">
    <property type="entry name" value="ADK_lid"/>
    <property type="match status" value="1"/>
</dbReference>
<dbReference type="GO" id="GO:0044209">
    <property type="term" value="P:AMP salvage"/>
    <property type="evidence" value="ECO:0007669"/>
    <property type="project" value="UniProtKB-UniRule"/>
</dbReference>
<dbReference type="InterPro" id="IPR000850">
    <property type="entry name" value="Adenylat/UMP-CMP_kin"/>
</dbReference>
<organism evidence="9 10">
    <name type="scientific">Budvicia aquatica</name>
    <dbReference type="NCBI Taxonomy" id="82979"/>
    <lineage>
        <taxon>Bacteria</taxon>
        <taxon>Pseudomonadati</taxon>
        <taxon>Pseudomonadota</taxon>
        <taxon>Gammaproteobacteria</taxon>
        <taxon>Enterobacterales</taxon>
        <taxon>Budviciaceae</taxon>
        <taxon>Budvicia</taxon>
    </lineage>
</organism>
<comment type="catalytic activity">
    <reaction evidence="5 7">
        <text>AMP + ATP = 2 ADP</text>
        <dbReference type="Rhea" id="RHEA:12973"/>
        <dbReference type="ChEBI" id="CHEBI:30616"/>
        <dbReference type="ChEBI" id="CHEBI:456215"/>
        <dbReference type="ChEBI" id="CHEBI:456216"/>
        <dbReference type="EC" id="2.7.4.3"/>
    </reaction>
</comment>
<feature type="binding site" evidence="5">
    <location>
        <position position="200"/>
    </location>
    <ligand>
        <name>ATP</name>
        <dbReference type="ChEBI" id="CHEBI:30616"/>
    </ligand>
</feature>
<dbReference type="InterPro" id="IPR007862">
    <property type="entry name" value="Adenylate_kinase_lid-dom"/>
</dbReference>
<comment type="similarity">
    <text evidence="5 6">Belongs to the adenylate kinase family.</text>
</comment>
<dbReference type="GO" id="GO:0004017">
    <property type="term" value="F:AMP kinase activity"/>
    <property type="evidence" value="ECO:0007669"/>
    <property type="project" value="UniProtKB-UniRule"/>
</dbReference>
<dbReference type="Pfam" id="PF00406">
    <property type="entry name" value="ADK"/>
    <property type="match status" value="1"/>
</dbReference>
<evidence type="ECO:0000256" key="6">
    <source>
        <dbReference type="RuleBase" id="RU003330"/>
    </source>
</evidence>
<feature type="domain" description="Adenylate kinase active site lid" evidence="8">
    <location>
        <begin position="123"/>
        <end position="154"/>
    </location>
</feature>
<dbReference type="Gene3D" id="3.40.50.300">
    <property type="entry name" value="P-loop containing nucleotide triphosphate hydrolases"/>
    <property type="match status" value="1"/>
</dbReference>
<evidence type="ECO:0000256" key="1">
    <source>
        <dbReference type="ARBA" id="ARBA00022679"/>
    </source>
</evidence>
<keyword evidence="2 5" id="KW-0545">Nucleotide biosynthesis</keyword>
<accession>A0A2C6C103</accession>
<gene>
    <name evidence="5 9" type="primary">adk</name>
    <name evidence="9" type="ORF">CRN84_12105</name>
</gene>
<dbReference type="RefSeq" id="WP_029095456.1">
    <property type="nucleotide sequence ID" value="NZ_PDDX01000001.1"/>
</dbReference>
<keyword evidence="3 5" id="KW-0547">Nucleotide-binding</keyword>
<keyword evidence="5" id="KW-0963">Cytoplasm</keyword>
<evidence type="ECO:0000313" key="10">
    <source>
        <dbReference type="Proteomes" id="UP000224974"/>
    </source>
</evidence>
<feature type="binding site" evidence="5">
    <location>
        <begin position="57"/>
        <end position="59"/>
    </location>
    <ligand>
        <name>AMP</name>
        <dbReference type="ChEBI" id="CHEBI:456215"/>
    </ligand>
</feature>
<comment type="caution">
    <text evidence="5">Lacks conserved residue(s) required for the propagation of feature annotation.</text>
</comment>
<feature type="region of interest" description="NMP" evidence="5">
    <location>
        <begin position="30"/>
        <end position="59"/>
    </location>
</feature>
<evidence type="ECO:0000256" key="3">
    <source>
        <dbReference type="ARBA" id="ARBA00022741"/>
    </source>
</evidence>
<dbReference type="Proteomes" id="UP000224974">
    <property type="component" value="Unassembled WGS sequence"/>
</dbReference>
<keyword evidence="4 5" id="KW-0418">Kinase</keyword>
<evidence type="ECO:0000256" key="4">
    <source>
        <dbReference type="ARBA" id="ARBA00022777"/>
    </source>
</evidence>
<evidence type="ECO:0000256" key="7">
    <source>
        <dbReference type="RuleBase" id="RU003331"/>
    </source>
</evidence>
<comment type="function">
    <text evidence="5">Catalyzes the reversible transfer of the terminal phosphate group between ATP and AMP. Plays an important role in cellular energy homeostasis and in adenine nucleotide metabolism.</text>
</comment>
<keyword evidence="10" id="KW-1185">Reference proteome</keyword>
<evidence type="ECO:0000313" key="9">
    <source>
        <dbReference type="EMBL" id="PHI30030.1"/>
    </source>
</evidence>
<protein>
    <recommendedName>
        <fullName evidence="5 7">Adenylate kinase</fullName>
        <shortName evidence="5">AK</shortName>
        <ecNumber evidence="5 7">2.7.4.3</ecNumber>
    </recommendedName>
    <alternativeName>
        <fullName evidence="5">ATP-AMP transphosphorylase</fullName>
    </alternativeName>
    <alternativeName>
        <fullName evidence="5">ATP:AMP phosphotransferase</fullName>
    </alternativeName>
    <alternativeName>
        <fullName evidence="5">Adenylate monophosphate kinase</fullName>
    </alternativeName>
</protein>
<dbReference type="SUPFAM" id="SSF52540">
    <property type="entry name" value="P-loop containing nucleoside triphosphate hydrolases"/>
    <property type="match status" value="1"/>
</dbReference>
<feature type="binding site" evidence="5">
    <location>
        <position position="123"/>
    </location>
    <ligand>
        <name>ATP</name>
        <dbReference type="ChEBI" id="CHEBI:30616"/>
    </ligand>
</feature>
<comment type="subunit">
    <text evidence="5 7">Monomer.</text>
</comment>
<reference evidence="10" key="1">
    <citation type="submission" date="2017-09" db="EMBL/GenBank/DDBJ databases">
        <title>FDA dAtabase for Regulatory Grade micrObial Sequences (FDA-ARGOS): Supporting development and validation of Infectious Disease Dx tests.</title>
        <authorList>
            <person name="Minogue T."/>
            <person name="Wolcott M."/>
            <person name="Wasieloski L."/>
            <person name="Aguilar W."/>
            <person name="Moore D."/>
            <person name="Tallon L."/>
            <person name="Sadzewicz L."/>
            <person name="Ott S."/>
            <person name="Zhao X."/>
            <person name="Nagaraj S."/>
            <person name="Vavikolanu K."/>
            <person name="Aluvathingal J."/>
            <person name="Nadendla S."/>
            <person name="Sichtig H."/>
        </authorList>
    </citation>
    <scope>NUCLEOTIDE SEQUENCE [LARGE SCALE GENOMIC DNA]</scope>
    <source>
        <strain evidence="10">FDAARGOS_387</strain>
    </source>
</reference>
<dbReference type="PANTHER" id="PTHR23359">
    <property type="entry name" value="NUCLEOTIDE KINASE"/>
    <property type="match status" value="1"/>
</dbReference>
<comment type="caution">
    <text evidence="9">The sequence shown here is derived from an EMBL/GenBank/DDBJ whole genome shotgun (WGS) entry which is preliminary data.</text>
</comment>
<dbReference type="STRING" id="1111728.GCA_000427805_03113"/>
<dbReference type="InterPro" id="IPR027417">
    <property type="entry name" value="P-loop_NTPase"/>
</dbReference>
<comment type="pathway">
    <text evidence="5">Purine metabolism; AMP biosynthesis via salvage pathway; AMP from ADP: step 1/1.</text>
</comment>
<evidence type="ECO:0000256" key="5">
    <source>
        <dbReference type="HAMAP-Rule" id="MF_00235"/>
    </source>
</evidence>
<proteinExistence type="inferred from homology"/>
<name>A0A2C6C103_9GAMM</name>
<dbReference type="HAMAP" id="MF_00235">
    <property type="entry name" value="Adenylate_kinase_Adk"/>
    <property type="match status" value="1"/>
</dbReference>
<dbReference type="EC" id="2.7.4.3" evidence="5 7"/>
<dbReference type="OrthoDB" id="9805030at2"/>
<comment type="domain">
    <text evidence="5">Consists of three domains, a large central CORE domain and two small peripheral domains, NMPbind and LID, which undergo movements during catalysis. The LID domain closes over the site of phosphoryl transfer upon ATP binding. Assembling and dissambling the active center during each catalytic cycle provides an effective means to prevent ATP hydrolysis.</text>
</comment>
<feature type="binding site" evidence="5">
    <location>
        <position position="36"/>
    </location>
    <ligand>
        <name>AMP</name>
        <dbReference type="ChEBI" id="CHEBI:456215"/>
    </ligand>
</feature>
<comment type="subcellular location">
    <subcellularLocation>
        <location evidence="5 7">Cytoplasm</location>
    </subcellularLocation>
</comment>
<dbReference type="UniPathway" id="UPA00588">
    <property type="reaction ID" value="UER00649"/>
</dbReference>
<keyword evidence="1 5" id="KW-0808">Transferase</keyword>
<dbReference type="GO" id="GO:0005524">
    <property type="term" value="F:ATP binding"/>
    <property type="evidence" value="ECO:0007669"/>
    <property type="project" value="UniProtKB-UniRule"/>
</dbReference>
<evidence type="ECO:0000259" key="8">
    <source>
        <dbReference type="Pfam" id="PF05191"/>
    </source>
</evidence>
<sequence>MRIVLLGAPFSGKDIQLEFIAARYGMVKISIGDLIRFEVESNSDIGNQLKALIESGRLISDELLIKLVQYRISLSDCNNGFLLENFPRTVLQAIAMDNAGISIDYIFEFDTPNNVIVERMNGRCFHPASGRKYHLKLNPPKVEGKDDVTDEALVMVNPMSESMLQQKMASYYLSAGPLAEHYIHQSKHRKIRYFKLDGARNAAEVSADLANILD</sequence>
<feature type="binding site" evidence="5">
    <location>
        <position position="92"/>
    </location>
    <ligand>
        <name>AMP</name>
        <dbReference type="ChEBI" id="CHEBI:456215"/>
    </ligand>
</feature>
<keyword evidence="5 7" id="KW-0067">ATP-binding</keyword>
<dbReference type="PRINTS" id="PR00094">
    <property type="entry name" value="ADENYLTKNASE"/>
</dbReference>